<keyword evidence="11" id="KW-0238">DNA-binding</keyword>
<dbReference type="FunFam" id="3.40.50.10190:FF:000011">
    <property type="entry name" value="DNA repair protein REV1"/>
    <property type="match status" value="1"/>
</dbReference>
<feature type="region of interest" description="Disordered" evidence="16">
    <location>
        <begin position="1"/>
        <end position="119"/>
    </location>
</feature>
<dbReference type="AlphaFoldDB" id="A0AA39V1Z4"/>
<keyword evidence="8" id="KW-0479">Metal-binding</keyword>
<evidence type="ECO:0000256" key="4">
    <source>
        <dbReference type="ARBA" id="ARBA00020399"/>
    </source>
</evidence>
<organism evidence="19 20">
    <name type="scientific">Armillaria luteobubalina</name>
    <dbReference type="NCBI Taxonomy" id="153913"/>
    <lineage>
        <taxon>Eukaryota</taxon>
        <taxon>Fungi</taxon>
        <taxon>Dikarya</taxon>
        <taxon>Basidiomycota</taxon>
        <taxon>Agaricomycotina</taxon>
        <taxon>Agaricomycetes</taxon>
        <taxon>Agaricomycetidae</taxon>
        <taxon>Agaricales</taxon>
        <taxon>Marasmiineae</taxon>
        <taxon>Physalacriaceae</taxon>
        <taxon>Armillaria</taxon>
    </lineage>
</organism>
<evidence type="ECO:0000313" key="20">
    <source>
        <dbReference type="Proteomes" id="UP001175228"/>
    </source>
</evidence>
<comment type="caution">
    <text evidence="19">The sequence shown here is derived from an EMBL/GenBank/DDBJ whole genome shotgun (WGS) entry which is preliminary data.</text>
</comment>
<dbReference type="Gene3D" id="1.20.58.1280">
    <property type="entry name" value="DNA repair protein Rev1, C-terminal domain"/>
    <property type="match status" value="1"/>
</dbReference>
<dbReference type="SUPFAM" id="SSF52113">
    <property type="entry name" value="BRCT domain"/>
    <property type="match status" value="1"/>
</dbReference>
<evidence type="ECO:0000256" key="9">
    <source>
        <dbReference type="ARBA" id="ARBA00022763"/>
    </source>
</evidence>
<dbReference type="SUPFAM" id="SSF100879">
    <property type="entry name" value="Lesion bypass DNA polymerase (Y-family), little finger domain"/>
    <property type="match status" value="1"/>
</dbReference>
<evidence type="ECO:0000256" key="13">
    <source>
        <dbReference type="ARBA" id="ARBA00023242"/>
    </source>
</evidence>
<dbReference type="Gene3D" id="3.40.1170.60">
    <property type="match status" value="1"/>
</dbReference>
<sequence length="1124" mass="126009">MAPLASSGSCSSDYFSEDDPSFLQALEEAVLPGDVEQKDGGSNPDGAPPLSQPCLKKRYLPSSDSEQGARHQDLGDEPFEPPSLTQPCLKRKYDDDSLSDNDEAGGLSTKTKRHRTEQDDDAIYGAAHFGNFGEYMQRKRAKLQIQNSEFESNGGGIFKGLAIYINGWTQPSVQELRQLIVRHGGVFQPYLVKKAIVTHILTCSLTPAKLREFKNMKVVRPDWIVKSAQQGILLPWQDYVFSASERLDGTQGPRTNRPILQTVPQPLPTSSKPIETTSTSSIPHYASHESNPLAERAMARPEWRNAHTSVAPDFIAGYYKNSRLHHLSTWKSELKNLVKEAQERAETGNNAIRVGLEEDPGIAGGVSMRGAEFVMRSPSKKGKERAELDERVIMHCDFDCFFFVSAGLISRPQLRGKPVAVCHSQGEQGGGSSTSEIASCSYEAREFGIKNGMSLQQARKLCPTIMTIPYEFELYKQFSLRFYTVLMAHSDDLQAVSVDEALIDVTSTVSRLRAKAKAVVDPAKELAEIIRAEVRKSTECEISIGISHNILLARLATRRAKPAGAYHLLQDDIAEFMAPLDISSLHGFGYSAKQKVIDKFGVSTLGDLASKSKATLCEVLGKGTGETLYNAIRGVDDKKLESDKARKSVSCEINYGIRFESNEQAEAFVRQMAVEVTKRLNDVNMLGRSITLKLMKRDPHAPVEPPKFLGHGACDVFNKQGPLADPSGRATNDENVIGDHAWRMLRSFNFDPKELRGIGIQIQKLESKDVVVNPGQKTLPFLVASRDVPRPVEQPPPPLEPTPKESRPSVPSWDLPSFSQVDKSVYDALPEDVRGELDQEYKRRSESPFVPPPPARYPVPYARSVPAPSFFPQLKRMPNVNVKRITQQLAPRNRPVYSSNNNTKKSSFFGKRMGLGTTAKFRMTDDDLRQFDIDPDVFFALPKNVQREQLTRARLLKLEGGIPEVSDEHKSLRPRKRLYSLDGIYRAPPPQARYHEGPVLRQRGKEKGEKLSFTEADDIQNIIEVWVGQFTRRPPNKKDVEFFSRFLVRSVECDDVGVARAVAIVKWWLMLLRRNWRDFEHGAVEDDEDETRAVAVAWWKTFREVKEEMDVVARRKFGGKLSLR</sequence>
<dbReference type="GO" id="GO:0046872">
    <property type="term" value="F:metal ion binding"/>
    <property type="evidence" value="ECO:0007669"/>
    <property type="project" value="UniProtKB-KW"/>
</dbReference>
<dbReference type="InterPro" id="IPR036775">
    <property type="entry name" value="DNA_pol_Y-fam_lit_finger_sf"/>
</dbReference>
<dbReference type="InterPro" id="IPR036420">
    <property type="entry name" value="BRCT_dom_sf"/>
</dbReference>
<dbReference type="Gene3D" id="6.10.250.1490">
    <property type="match status" value="1"/>
</dbReference>
<evidence type="ECO:0000256" key="7">
    <source>
        <dbReference type="ARBA" id="ARBA00022695"/>
    </source>
</evidence>
<feature type="domain" description="UmuC" evidence="18">
    <location>
        <begin position="393"/>
        <end position="589"/>
    </location>
</feature>
<dbReference type="Pfam" id="PF16589">
    <property type="entry name" value="BRCT_2"/>
    <property type="match status" value="1"/>
</dbReference>
<dbReference type="PANTHER" id="PTHR45990">
    <property type="entry name" value="DNA REPAIR PROTEIN REV1"/>
    <property type="match status" value="1"/>
</dbReference>
<dbReference type="PANTHER" id="PTHR45990:SF1">
    <property type="entry name" value="DNA REPAIR PROTEIN REV1"/>
    <property type="match status" value="1"/>
</dbReference>
<dbReference type="GO" id="GO:0042276">
    <property type="term" value="P:error-prone translesion synthesis"/>
    <property type="evidence" value="ECO:0007669"/>
    <property type="project" value="TreeGrafter"/>
</dbReference>
<dbReference type="GO" id="GO:0070987">
    <property type="term" value="P:error-free translesion synthesis"/>
    <property type="evidence" value="ECO:0007669"/>
    <property type="project" value="UniProtKB-ARBA"/>
</dbReference>
<dbReference type="InterPro" id="IPR043128">
    <property type="entry name" value="Rev_trsase/Diguanyl_cyclase"/>
</dbReference>
<dbReference type="InterPro" id="IPR038401">
    <property type="entry name" value="Rev1_C_sf"/>
</dbReference>
<keyword evidence="13" id="KW-0539">Nucleus</keyword>
<dbReference type="Pfam" id="PF21999">
    <property type="entry name" value="IMS_HHH_1"/>
    <property type="match status" value="1"/>
</dbReference>
<evidence type="ECO:0000256" key="8">
    <source>
        <dbReference type="ARBA" id="ARBA00022723"/>
    </source>
</evidence>
<dbReference type="Pfam" id="PF11799">
    <property type="entry name" value="IMS_C"/>
    <property type="match status" value="1"/>
</dbReference>
<keyword evidence="7" id="KW-0548">Nucleotidyltransferase</keyword>
<comment type="similarity">
    <text evidence="3">Belongs to the DNA polymerase type-Y family.</text>
</comment>
<dbReference type="InterPro" id="IPR043502">
    <property type="entry name" value="DNA/RNA_pol_sf"/>
</dbReference>
<dbReference type="Gene3D" id="1.10.150.20">
    <property type="entry name" value="5' to 3' exonuclease, C-terminal subdomain"/>
    <property type="match status" value="1"/>
</dbReference>
<gene>
    <name evidence="19" type="ORF">EDD18DRAFT_1140282</name>
</gene>
<dbReference type="CDD" id="cd01701">
    <property type="entry name" value="PolY_Rev1"/>
    <property type="match status" value="1"/>
</dbReference>
<evidence type="ECO:0000256" key="11">
    <source>
        <dbReference type="ARBA" id="ARBA00023125"/>
    </source>
</evidence>
<evidence type="ECO:0000256" key="15">
    <source>
        <dbReference type="ARBA" id="ARBA00081902"/>
    </source>
</evidence>
<dbReference type="Proteomes" id="UP001175228">
    <property type="component" value="Unassembled WGS sequence"/>
</dbReference>
<dbReference type="InterPro" id="IPR001126">
    <property type="entry name" value="UmuC"/>
</dbReference>
<comment type="function">
    <text evidence="14">Deoxycytidyl transferase involved in DNA repair. Transfers a dCMP residue from dCTP to the 3'-end of a DNA primer in a template-dependent reaction. May assist in the first step in the bypass of abasic lesions by the insertion of a nucleotide opposite the lesion. Required for normal induction of mutations by physical and chemical agents. Involved in mitochondrial DNA mutagenesis.</text>
</comment>
<dbReference type="Gene3D" id="6.10.250.1630">
    <property type="match status" value="1"/>
</dbReference>
<dbReference type="InterPro" id="IPR031991">
    <property type="entry name" value="Rev1_C"/>
</dbReference>
<dbReference type="GO" id="GO:0017125">
    <property type="term" value="F:deoxycytidyl transferase activity"/>
    <property type="evidence" value="ECO:0007669"/>
    <property type="project" value="TreeGrafter"/>
</dbReference>
<dbReference type="Pfam" id="PF00817">
    <property type="entry name" value="IMS"/>
    <property type="match status" value="1"/>
</dbReference>
<dbReference type="FunFam" id="3.30.1490.100:FF:000001">
    <property type="entry name" value="DNA repair protein REV1"/>
    <property type="match status" value="1"/>
</dbReference>
<feature type="region of interest" description="Disordered" evidence="16">
    <location>
        <begin position="782"/>
        <end position="816"/>
    </location>
</feature>
<comment type="subcellular location">
    <subcellularLocation>
        <location evidence="2">Nucleus</location>
    </subcellularLocation>
</comment>
<dbReference type="Gene3D" id="3.30.1490.100">
    <property type="entry name" value="DNA polymerase, Y-family, little finger domain"/>
    <property type="match status" value="1"/>
</dbReference>
<dbReference type="SUPFAM" id="SSF56672">
    <property type="entry name" value="DNA/RNA polymerases"/>
    <property type="match status" value="1"/>
</dbReference>
<evidence type="ECO:0000256" key="6">
    <source>
        <dbReference type="ARBA" id="ARBA00022679"/>
    </source>
</evidence>
<feature type="compositionally biased region" description="Pro residues" evidence="16">
    <location>
        <begin position="792"/>
        <end position="801"/>
    </location>
</feature>
<dbReference type="GO" id="GO:0005634">
    <property type="term" value="C:nucleus"/>
    <property type="evidence" value="ECO:0007669"/>
    <property type="project" value="UniProtKB-SubCell"/>
</dbReference>
<evidence type="ECO:0000256" key="1">
    <source>
        <dbReference type="ARBA" id="ARBA00001946"/>
    </source>
</evidence>
<keyword evidence="9" id="KW-0227">DNA damage</keyword>
<dbReference type="EMBL" id="JAUEPU010000005">
    <property type="protein sequence ID" value="KAK0502335.1"/>
    <property type="molecule type" value="Genomic_DNA"/>
</dbReference>
<evidence type="ECO:0000256" key="2">
    <source>
        <dbReference type="ARBA" id="ARBA00004123"/>
    </source>
</evidence>
<dbReference type="PROSITE" id="PS50173">
    <property type="entry name" value="UMUC"/>
    <property type="match status" value="1"/>
</dbReference>
<dbReference type="GO" id="GO:0006281">
    <property type="term" value="P:DNA repair"/>
    <property type="evidence" value="ECO:0007669"/>
    <property type="project" value="UniProtKB-KW"/>
</dbReference>
<proteinExistence type="inferred from homology"/>
<evidence type="ECO:0000259" key="17">
    <source>
        <dbReference type="PROSITE" id="PS50172"/>
    </source>
</evidence>
<dbReference type="GO" id="GO:0003887">
    <property type="term" value="F:DNA-directed DNA polymerase activity"/>
    <property type="evidence" value="ECO:0007669"/>
    <property type="project" value="InterPro"/>
</dbReference>
<feature type="domain" description="BRCT" evidence="17">
    <location>
        <begin position="153"/>
        <end position="241"/>
    </location>
</feature>
<feature type="compositionally biased region" description="Polar residues" evidence="16">
    <location>
        <begin position="1"/>
        <end position="14"/>
    </location>
</feature>
<dbReference type="InterPro" id="IPR017961">
    <property type="entry name" value="DNA_pol_Y-fam_little_finger"/>
</dbReference>
<dbReference type="Pfam" id="PF16727">
    <property type="entry name" value="REV1_C"/>
    <property type="match status" value="1"/>
</dbReference>
<accession>A0AA39V1Z4</accession>
<dbReference type="SMART" id="SM00292">
    <property type="entry name" value="BRCT"/>
    <property type="match status" value="1"/>
</dbReference>
<dbReference type="InterPro" id="IPR001357">
    <property type="entry name" value="BRCT_dom"/>
</dbReference>
<dbReference type="GO" id="GO:0003684">
    <property type="term" value="F:damaged DNA binding"/>
    <property type="evidence" value="ECO:0007669"/>
    <property type="project" value="InterPro"/>
</dbReference>
<evidence type="ECO:0000259" key="18">
    <source>
        <dbReference type="PROSITE" id="PS50173"/>
    </source>
</evidence>
<dbReference type="CDD" id="cd17719">
    <property type="entry name" value="BRCT_Rev1"/>
    <property type="match status" value="1"/>
</dbReference>
<feature type="compositionally biased region" description="Polar residues" evidence="16">
    <location>
        <begin position="252"/>
        <end position="282"/>
    </location>
</feature>
<reference evidence="19" key="1">
    <citation type="submission" date="2023-06" db="EMBL/GenBank/DDBJ databases">
        <authorList>
            <consortium name="Lawrence Berkeley National Laboratory"/>
            <person name="Ahrendt S."/>
            <person name="Sahu N."/>
            <person name="Indic B."/>
            <person name="Wong-Bajracharya J."/>
            <person name="Merenyi Z."/>
            <person name="Ke H.-M."/>
            <person name="Monk M."/>
            <person name="Kocsube S."/>
            <person name="Drula E."/>
            <person name="Lipzen A."/>
            <person name="Balint B."/>
            <person name="Henrissat B."/>
            <person name="Andreopoulos B."/>
            <person name="Martin F.M."/>
            <person name="Harder C.B."/>
            <person name="Rigling D."/>
            <person name="Ford K.L."/>
            <person name="Foster G.D."/>
            <person name="Pangilinan J."/>
            <person name="Papanicolaou A."/>
            <person name="Barry K."/>
            <person name="LaButti K."/>
            <person name="Viragh M."/>
            <person name="Koriabine M."/>
            <person name="Yan M."/>
            <person name="Riley R."/>
            <person name="Champramary S."/>
            <person name="Plett K.L."/>
            <person name="Tsai I.J."/>
            <person name="Slot J."/>
            <person name="Sipos G."/>
            <person name="Plett J."/>
            <person name="Nagy L.G."/>
            <person name="Grigoriev I.V."/>
        </authorList>
    </citation>
    <scope>NUCLEOTIDE SEQUENCE</scope>
    <source>
        <strain evidence="19">HWK02</strain>
    </source>
</reference>
<dbReference type="PROSITE" id="PS50172">
    <property type="entry name" value="BRCT"/>
    <property type="match status" value="1"/>
</dbReference>
<evidence type="ECO:0000256" key="3">
    <source>
        <dbReference type="ARBA" id="ARBA00010945"/>
    </source>
</evidence>
<keyword evidence="6" id="KW-0808">Transferase</keyword>
<evidence type="ECO:0000256" key="16">
    <source>
        <dbReference type="SAM" id="MobiDB-lite"/>
    </source>
</evidence>
<comment type="cofactor">
    <cofactor evidence="1">
        <name>Mg(2+)</name>
        <dbReference type="ChEBI" id="CHEBI:18420"/>
    </cofactor>
</comment>
<name>A0AA39V1Z4_9AGAR</name>
<feature type="region of interest" description="Disordered" evidence="16">
    <location>
        <begin position="247"/>
        <end position="286"/>
    </location>
</feature>
<dbReference type="Gene3D" id="3.40.50.10190">
    <property type="entry name" value="BRCT domain"/>
    <property type="match status" value="1"/>
</dbReference>
<keyword evidence="12" id="KW-0234">DNA repair</keyword>
<dbReference type="InterPro" id="IPR053848">
    <property type="entry name" value="IMS_HHH_1"/>
</dbReference>
<evidence type="ECO:0000256" key="5">
    <source>
        <dbReference type="ARBA" id="ARBA00022634"/>
    </source>
</evidence>
<keyword evidence="5" id="KW-0237">DNA synthesis</keyword>
<keyword evidence="10" id="KW-0460">Magnesium</keyword>
<keyword evidence="20" id="KW-1185">Reference proteome</keyword>
<evidence type="ECO:0000256" key="14">
    <source>
        <dbReference type="ARBA" id="ARBA00058985"/>
    </source>
</evidence>
<evidence type="ECO:0000256" key="12">
    <source>
        <dbReference type="ARBA" id="ARBA00023204"/>
    </source>
</evidence>
<protein>
    <recommendedName>
        <fullName evidence="4">DNA repair protein REV1</fullName>
    </recommendedName>
    <alternativeName>
        <fullName evidence="15">Reversionless protein 1</fullName>
    </alternativeName>
</protein>
<dbReference type="Gene3D" id="3.30.70.270">
    <property type="match status" value="1"/>
</dbReference>
<evidence type="ECO:0000256" key="10">
    <source>
        <dbReference type="ARBA" id="ARBA00022842"/>
    </source>
</evidence>
<evidence type="ECO:0000313" key="19">
    <source>
        <dbReference type="EMBL" id="KAK0502335.1"/>
    </source>
</evidence>